<evidence type="ECO:0000256" key="8">
    <source>
        <dbReference type="SAM" id="Phobius"/>
    </source>
</evidence>
<organism evidence="10 11">
    <name type="scientific">Acetobacter syzygii</name>
    <dbReference type="NCBI Taxonomy" id="146476"/>
    <lineage>
        <taxon>Bacteria</taxon>
        <taxon>Pseudomonadati</taxon>
        <taxon>Pseudomonadota</taxon>
        <taxon>Alphaproteobacteria</taxon>
        <taxon>Acetobacterales</taxon>
        <taxon>Acetobacteraceae</taxon>
        <taxon>Acetobacter</taxon>
    </lineage>
</organism>
<evidence type="ECO:0000256" key="6">
    <source>
        <dbReference type="ARBA" id="ARBA00022989"/>
    </source>
</evidence>
<dbReference type="InterPro" id="IPR009908">
    <property type="entry name" value="Methylamine_util_MauE"/>
</dbReference>
<reference evidence="10 11" key="1">
    <citation type="submission" date="2017-04" db="EMBL/GenBank/DDBJ databases">
        <title>Kefir bacterial isolates.</title>
        <authorList>
            <person name="Kim Y."/>
            <person name="Blasche S."/>
            <person name="Patil K.R."/>
        </authorList>
    </citation>
    <scope>NUCLEOTIDE SEQUENCE [LARGE SCALE GENOMIC DNA]</scope>
    <source>
        <strain evidence="10 11">KR-2</strain>
    </source>
</reference>
<feature type="transmembrane region" description="Helical" evidence="8">
    <location>
        <begin position="52"/>
        <end position="72"/>
    </location>
</feature>
<protein>
    <recommendedName>
        <fullName evidence="4">Methylamine utilization protein MauE</fullName>
    </recommendedName>
</protein>
<dbReference type="GO" id="GO:0030416">
    <property type="term" value="P:methylamine metabolic process"/>
    <property type="evidence" value="ECO:0007669"/>
    <property type="project" value="InterPro"/>
</dbReference>
<comment type="caution">
    <text evidence="10">The sequence shown here is derived from an EMBL/GenBank/DDBJ whole genome shotgun (WGS) entry which is preliminary data.</text>
</comment>
<sequence length="180" mass="18927">METSVVSSFFLGLAPVSAGGMGSLFVLAGFAKLKNHDTFLTLLAGYRLLPAFMLEPMAWGLGIVELLAGLAIMSGRYVTGGVVAIVAMLVVFALAMSVNILRGRTSLSCGCTPGITSESLSWKGIGRTLAYIPLAIMPLYGQPMAMPFIWCAGVVAGLCIYLLWFAAYTLPKAQPALGGR</sequence>
<keyword evidence="5 8" id="KW-0812">Transmembrane</keyword>
<dbReference type="STRING" id="1231343.Absy_027_129"/>
<gene>
    <name evidence="10" type="ORF">B9K05_01360</name>
</gene>
<dbReference type="GO" id="GO:0016020">
    <property type="term" value="C:membrane"/>
    <property type="evidence" value="ECO:0007669"/>
    <property type="project" value="UniProtKB-SubCell"/>
</dbReference>
<evidence type="ECO:0000256" key="7">
    <source>
        <dbReference type="ARBA" id="ARBA00023136"/>
    </source>
</evidence>
<dbReference type="Pfam" id="PF07291">
    <property type="entry name" value="MauE"/>
    <property type="match status" value="1"/>
</dbReference>
<evidence type="ECO:0000256" key="5">
    <source>
        <dbReference type="ARBA" id="ARBA00022692"/>
    </source>
</evidence>
<keyword evidence="7 8" id="KW-0472">Membrane</keyword>
<evidence type="ECO:0000256" key="1">
    <source>
        <dbReference type="ARBA" id="ARBA00003475"/>
    </source>
</evidence>
<evidence type="ECO:0000256" key="2">
    <source>
        <dbReference type="ARBA" id="ARBA00004141"/>
    </source>
</evidence>
<feature type="domain" description="Methylamine utilisation protein MauE" evidence="9">
    <location>
        <begin position="16"/>
        <end position="140"/>
    </location>
</feature>
<dbReference type="UniPathway" id="UPA00895"/>
<comment type="subcellular location">
    <subcellularLocation>
        <location evidence="2">Membrane</location>
        <topology evidence="2">Multi-pass membrane protein</topology>
    </subcellularLocation>
</comment>
<feature type="transmembrane region" description="Helical" evidence="8">
    <location>
        <begin position="6"/>
        <end position="31"/>
    </location>
</feature>
<dbReference type="Proteomes" id="UP000216033">
    <property type="component" value="Unassembled WGS sequence"/>
</dbReference>
<feature type="transmembrane region" description="Helical" evidence="8">
    <location>
        <begin position="78"/>
        <end position="101"/>
    </location>
</feature>
<dbReference type="EMBL" id="NDFP01000001">
    <property type="protein sequence ID" value="PAL29473.1"/>
    <property type="molecule type" value="Genomic_DNA"/>
</dbReference>
<dbReference type="AlphaFoldDB" id="A0A270BWS9"/>
<accession>A0A270BWS9</accession>
<proteinExistence type="predicted"/>
<evidence type="ECO:0000256" key="4">
    <source>
        <dbReference type="ARBA" id="ARBA00019078"/>
    </source>
</evidence>
<keyword evidence="6 8" id="KW-1133">Transmembrane helix</keyword>
<evidence type="ECO:0000259" key="9">
    <source>
        <dbReference type="Pfam" id="PF07291"/>
    </source>
</evidence>
<comment type="function">
    <text evidence="1">May be specifically involved in the processing, transport, and/or maturation of the MADH beta-subunit.</text>
</comment>
<comment type="pathway">
    <text evidence="3">One-carbon metabolism; methylamine degradation.</text>
</comment>
<evidence type="ECO:0000313" key="10">
    <source>
        <dbReference type="EMBL" id="PAL29473.1"/>
    </source>
</evidence>
<dbReference type="OrthoDB" id="4462029at2"/>
<name>A0A270BWS9_9PROT</name>
<evidence type="ECO:0000313" key="11">
    <source>
        <dbReference type="Proteomes" id="UP000216033"/>
    </source>
</evidence>
<evidence type="ECO:0000256" key="3">
    <source>
        <dbReference type="ARBA" id="ARBA00004856"/>
    </source>
</evidence>
<feature type="transmembrane region" description="Helical" evidence="8">
    <location>
        <begin position="147"/>
        <end position="170"/>
    </location>
</feature>
<keyword evidence="11" id="KW-1185">Reference proteome</keyword>